<reference evidence="14" key="1">
    <citation type="submission" date="2021-05" db="EMBL/GenBank/DDBJ databases">
        <authorList>
            <person name="Alioto T."/>
            <person name="Alioto T."/>
            <person name="Gomez Garrido J."/>
        </authorList>
    </citation>
    <scope>NUCLEOTIDE SEQUENCE</scope>
</reference>
<dbReference type="GO" id="GO:0005737">
    <property type="term" value="C:cytoplasm"/>
    <property type="evidence" value="ECO:0007669"/>
    <property type="project" value="UniProtKB-SubCell"/>
</dbReference>
<feature type="binding site" evidence="13">
    <location>
        <position position="49"/>
    </location>
    <ligand>
        <name>pyruvate</name>
        <dbReference type="ChEBI" id="CHEBI:15361"/>
    </ligand>
</feature>
<feature type="active site" description="Schiff-base intermediate with substrate" evidence="12">
    <location>
        <position position="170"/>
    </location>
</feature>
<dbReference type="AlphaFoldDB" id="A0A8D8RGX3"/>
<dbReference type="EMBL" id="HBUF01164155">
    <property type="protein sequence ID" value="CAG6650843.1"/>
    <property type="molecule type" value="Transcribed_RNA"/>
</dbReference>
<keyword evidence="7 11" id="KW-0456">Lyase</keyword>
<comment type="subunit">
    <text evidence="4">Homotetramer.</text>
</comment>
<dbReference type="GO" id="GO:0008747">
    <property type="term" value="F:N-acetylneuraminate lyase activity"/>
    <property type="evidence" value="ECO:0007669"/>
    <property type="project" value="UniProtKB-EC"/>
</dbReference>
<dbReference type="EC" id="4.1.3.3" evidence="5"/>
<evidence type="ECO:0000256" key="7">
    <source>
        <dbReference type="ARBA" id="ARBA00023239"/>
    </source>
</evidence>
<name>A0A8D8RGX3_9HEMI</name>
<dbReference type="PIRSF" id="PIRSF001365">
    <property type="entry name" value="DHDPS"/>
    <property type="match status" value="1"/>
</dbReference>
<dbReference type="InterPro" id="IPR020624">
    <property type="entry name" value="Schiff_base-form_aldolases_CS"/>
</dbReference>
<comment type="subcellular location">
    <subcellularLocation>
        <location evidence="1">Cytoplasm</location>
    </subcellularLocation>
</comment>
<evidence type="ECO:0000256" key="11">
    <source>
        <dbReference type="PIRNR" id="PIRNR001365"/>
    </source>
</evidence>
<comment type="similarity">
    <text evidence="3">Belongs to the DapA family. NanA subfamily.</text>
</comment>
<evidence type="ECO:0000256" key="6">
    <source>
        <dbReference type="ARBA" id="ARBA00022490"/>
    </source>
</evidence>
<keyword evidence="8" id="KW-0704">Schiff base</keyword>
<comment type="pathway">
    <text evidence="2">Amino-sugar metabolism; N-acetylneuraminate degradation.</text>
</comment>
<dbReference type="InterPro" id="IPR002220">
    <property type="entry name" value="DapA-like"/>
</dbReference>
<accession>A0A8D8RGX3</accession>
<dbReference type="Gene3D" id="3.20.20.70">
    <property type="entry name" value="Aldolase class I"/>
    <property type="match status" value="1"/>
</dbReference>
<evidence type="ECO:0000256" key="9">
    <source>
        <dbReference type="ARBA" id="ARBA00023277"/>
    </source>
</evidence>
<evidence type="ECO:0000256" key="4">
    <source>
        <dbReference type="ARBA" id="ARBA00011881"/>
    </source>
</evidence>
<organism evidence="14">
    <name type="scientific">Cacopsylla melanoneura</name>
    <dbReference type="NCBI Taxonomy" id="428564"/>
    <lineage>
        <taxon>Eukaryota</taxon>
        <taxon>Metazoa</taxon>
        <taxon>Ecdysozoa</taxon>
        <taxon>Arthropoda</taxon>
        <taxon>Hexapoda</taxon>
        <taxon>Insecta</taxon>
        <taxon>Pterygota</taxon>
        <taxon>Neoptera</taxon>
        <taxon>Paraneoptera</taxon>
        <taxon>Hemiptera</taxon>
        <taxon>Sternorrhyncha</taxon>
        <taxon>Psylloidea</taxon>
        <taxon>Psyllidae</taxon>
        <taxon>Psyllinae</taxon>
        <taxon>Cacopsylla</taxon>
    </lineage>
</organism>
<feature type="active site" description="Proton donor/acceptor" evidence="12">
    <location>
        <position position="140"/>
    </location>
</feature>
<evidence type="ECO:0000256" key="13">
    <source>
        <dbReference type="PIRSR" id="PIRSR001365-2"/>
    </source>
</evidence>
<keyword evidence="6" id="KW-0963">Cytoplasm</keyword>
<evidence type="ECO:0000256" key="10">
    <source>
        <dbReference type="ARBA" id="ARBA00044906"/>
    </source>
</evidence>
<dbReference type="EMBL" id="HBUF01164157">
    <property type="protein sequence ID" value="CAG6650845.1"/>
    <property type="molecule type" value="Transcribed_RNA"/>
</dbReference>
<dbReference type="Pfam" id="PF00701">
    <property type="entry name" value="DHDPS"/>
    <property type="match status" value="1"/>
</dbReference>
<dbReference type="PANTHER" id="PTHR12128:SF21">
    <property type="entry name" value="N-ACETYLNEURAMINATE LYASE"/>
    <property type="match status" value="1"/>
</dbReference>
<dbReference type="PROSITE" id="PS00665">
    <property type="entry name" value="DHDPS_1"/>
    <property type="match status" value="1"/>
</dbReference>
<evidence type="ECO:0000256" key="8">
    <source>
        <dbReference type="ARBA" id="ARBA00023270"/>
    </source>
</evidence>
<dbReference type="SUPFAM" id="SSF51569">
    <property type="entry name" value="Aldolase"/>
    <property type="match status" value="1"/>
</dbReference>
<evidence type="ECO:0000256" key="5">
    <source>
        <dbReference type="ARBA" id="ARBA00012911"/>
    </source>
</evidence>
<proteinExistence type="inferred from homology"/>
<protein>
    <recommendedName>
        <fullName evidence="5">N-acetylneuraminate lyase</fullName>
        <ecNumber evidence="5">4.1.3.3</ecNumber>
    </recommendedName>
</protein>
<feature type="binding site" evidence="13">
    <location>
        <position position="212"/>
    </location>
    <ligand>
        <name>pyruvate</name>
        <dbReference type="ChEBI" id="CHEBI:15361"/>
    </ligand>
</feature>
<keyword evidence="9" id="KW-0119">Carbohydrate metabolism</keyword>
<dbReference type="PANTHER" id="PTHR12128">
    <property type="entry name" value="DIHYDRODIPICOLINATE SYNTHASE"/>
    <property type="match status" value="1"/>
</dbReference>
<dbReference type="SMART" id="SM01130">
    <property type="entry name" value="DHDPS"/>
    <property type="match status" value="1"/>
</dbReference>
<sequence length="302" mass="33794">MVKFTFEGLMAPVFTAFTEQNELNVDIVPAYAEFLAKNGVKSILVNGTTGEGIQMSTEERKANLEAWMKVSARHSFTVMVQIGGTAFVEVLKLAKHAAHLNVHALLCLPELFFYPQSDSQLVQYLAEVSHAAPNVPLFYYHIPQFTRIVFDMELFTRKCVADIPSFCGIKFTHTNLEELQRMNKVDPERLTFFLGCDQLILPGLVCGINSHINTSLSLFPNTLNKICTAYKQGNLETARESQDQLTDVLKQITAYGSWMSSLKPNMKFITGLDFGSVRKPLEPLPPQTVAKLKAHVDTFLAL</sequence>
<dbReference type="PRINTS" id="PR00146">
    <property type="entry name" value="DHPICSNTHASE"/>
</dbReference>
<evidence type="ECO:0000256" key="3">
    <source>
        <dbReference type="ARBA" id="ARBA00006324"/>
    </source>
</evidence>
<comment type="catalytic activity">
    <reaction evidence="10">
        <text>aceneuramate = aldehydo-N-acetyl-D-mannosamine + pyruvate</text>
        <dbReference type="Rhea" id="RHEA:23296"/>
        <dbReference type="ChEBI" id="CHEBI:15361"/>
        <dbReference type="ChEBI" id="CHEBI:17122"/>
        <dbReference type="ChEBI" id="CHEBI:173083"/>
        <dbReference type="EC" id="4.1.3.3"/>
    </reaction>
</comment>
<dbReference type="InterPro" id="IPR013785">
    <property type="entry name" value="Aldolase_TIM"/>
</dbReference>
<evidence type="ECO:0000256" key="1">
    <source>
        <dbReference type="ARBA" id="ARBA00004496"/>
    </source>
</evidence>
<evidence type="ECO:0000256" key="2">
    <source>
        <dbReference type="ARBA" id="ARBA00004878"/>
    </source>
</evidence>
<evidence type="ECO:0000256" key="12">
    <source>
        <dbReference type="PIRSR" id="PIRSR001365-1"/>
    </source>
</evidence>
<evidence type="ECO:0000313" key="14">
    <source>
        <dbReference type="EMBL" id="CAG6650845.1"/>
    </source>
</evidence>